<reference evidence="1 2" key="1">
    <citation type="journal article" date="2013" name="Curr. Biol.">
        <title>The Genome of the Foraminiferan Reticulomyxa filosa.</title>
        <authorList>
            <person name="Glockner G."/>
            <person name="Hulsmann N."/>
            <person name="Schleicher M."/>
            <person name="Noegel A.A."/>
            <person name="Eichinger L."/>
            <person name="Gallinger C."/>
            <person name="Pawlowski J."/>
            <person name="Sierra R."/>
            <person name="Euteneuer U."/>
            <person name="Pillet L."/>
            <person name="Moustafa A."/>
            <person name="Platzer M."/>
            <person name="Groth M."/>
            <person name="Szafranski K."/>
            <person name="Schliwa M."/>
        </authorList>
    </citation>
    <scope>NUCLEOTIDE SEQUENCE [LARGE SCALE GENOMIC DNA]</scope>
</reference>
<dbReference type="EMBL" id="ASPP01038609">
    <property type="protein sequence ID" value="ETO01323.1"/>
    <property type="molecule type" value="Genomic_DNA"/>
</dbReference>
<proteinExistence type="predicted"/>
<comment type="caution">
    <text evidence="1">The sequence shown here is derived from an EMBL/GenBank/DDBJ whole genome shotgun (WGS) entry which is preliminary data.</text>
</comment>
<evidence type="ECO:0000313" key="1">
    <source>
        <dbReference type="EMBL" id="ETO01323.1"/>
    </source>
</evidence>
<dbReference type="SUPFAM" id="SSF143503">
    <property type="entry name" value="PUG domain-like"/>
    <property type="match status" value="1"/>
</dbReference>
<dbReference type="AlphaFoldDB" id="X6LH79"/>
<name>X6LH79_RETFI</name>
<dbReference type="Proteomes" id="UP000023152">
    <property type="component" value="Unassembled WGS sequence"/>
</dbReference>
<organism evidence="1 2">
    <name type="scientific">Reticulomyxa filosa</name>
    <dbReference type="NCBI Taxonomy" id="46433"/>
    <lineage>
        <taxon>Eukaryota</taxon>
        <taxon>Sar</taxon>
        <taxon>Rhizaria</taxon>
        <taxon>Retaria</taxon>
        <taxon>Foraminifera</taxon>
        <taxon>Monothalamids</taxon>
        <taxon>Reticulomyxidae</taxon>
        <taxon>Reticulomyxa</taxon>
    </lineage>
</organism>
<feature type="non-terminal residue" evidence="1">
    <location>
        <position position="199"/>
    </location>
</feature>
<evidence type="ECO:0000313" key="2">
    <source>
        <dbReference type="Proteomes" id="UP000023152"/>
    </source>
</evidence>
<sequence length="199" mass="24232">NEVKIMREACLNLLWNIMNDPTNTKYRRINNDRFRRNLKRKCDSSQVDITRIWESMQYCLTQFGFKKENDQYWYCDDSVQILSLWACYEKWIYTQPMYNLFLTMPTIPKIVLMLEDETLKRHVLLFDYQYRRIVLVNIDKREELKIKTLHIGNPKKLSLEFNVHIQWLNHDKKPILILNHSWKFFVNVMERIALSSCCA</sequence>
<gene>
    <name evidence="1" type="ORF">RFI_36117</name>
</gene>
<feature type="non-terminal residue" evidence="1">
    <location>
        <position position="1"/>
    </location>
</feature>
<dbReference type="InterPro" id="IPR036339">
    <property type="entry name" value="PUB-like_dom_sf"/>
</dbReference>
<keyword evidence="2" id="KW-1185">Reference proteome</keyword>
<accession>X6LH79</accession>
<protein>
    <submittedName>
        <fullName evidence="1">Uncharacterized protein</fullName>
    </submittedName>
</protein>